<feature type="compositionally biased region" description="Acidic residues" evidence="8">
    <location>
        <begin position="172"/>
        <end position="185"/>
    </location>
</feature>
<accession>A0A4S2N0M4</accession>
<evidence type="ECO:0000256" key="8">
    <source>
        <dbReference type="SAM" id="MobiDB-lite"/>
    </source>
</evidence>
<evidence type="ECO:0000313" key="11">
    <source>
        <dbReference type="EMBL" id="TGZ82649.1"/>
    </source>
</evidence>
<evidence type="ECO:0000256" key="1">
    <source>
        <dbReference type="ARBA" id="ARBA00004609"/>
    </source>
</evidence>
<dbReference type="OrthoDB" id="2146436at2759"/>
<dbReference type="AlphaFoldDB" id="A0A4S2N0M4"/>
<dbReference type="EMBL" id="ML220114">
    <property type="protein sequence ID" value="TGZ82649.1"/>
    <property type="molecule type" value="Genomic_DNA"/>
</dbReference>
<dbReference type="InterPro" id="IPR046530">
    <property type="entry name" value="BIM1-like_dom"/>
</dbReference>
<evidence type="ECO:0000256" key="4">
    <source>
        <dbReference type="ARBA" id="ARBA00022729"/>
    </source>
</evidence>
<evidence type="ECO:0000313" key="12">
    <source>
        <dbReference type="Proteomes" id="UP000298138"/>
    </source>
</evidence>
<dbReference type="PANTHER" id="PTHR34992">
    <property type="entry name" value="HYPHAL ANASTAMOSIS-7 PROTEIN"/>
    <property type="match status" value="1"/>
</dbReference>
<sequence length="225" mass="22851">MLTAALLPLLLASTATAHFSLTYPPSRGDNGDSQGTGPCGGLNTPSKERTPWSLSGDQLGLTPGHDSANTAVYLAFGDKPGADDFKHVVVPVFLQVGYGTFCWNDLKVPESAKELAKDGVKATIQVVQAGHSGGGLYNCADIVFTEEKTTAKPCSNVTTSAEPATGGVKDNTDDDHSDDNNDDDATPSGSAAAPSRTDSDSGVAAVKAIGGMVAAAAVAAGAWLL</sequence>
<feature type="signal peptide" evidence="9">
    <location>
        <begin position="1"/>
        <end position="17"/>
    </location>
</feature>
<dbReference type="GO" id="GO:0098552">
    <property type="term" value="C:side of membrane"/>
    <property type="evidence" value="ECO:0007669"/>
    <property type="project" value="UniProtKB-KW"/>
</dbReference>
<dbReference type="InterPro" id="IPR046936">
    <property type="entry name" value="BIM1-like"/>
</dbReference>
<evidence type="ECO:0000256" key="6">
    <source>
        <dbReference type="ARBA" id="ARBA00023180"/>
    </source>
</evidence>
<evidence type="ECO:0000256" key="5">
    <source>
        <dbReference type="ARBA" id="ARBA00023136"/>
    </source>
</evidence>
<keyword evidence="2" id="KW-1003">Cell membrane</keyword>
<evidence type="ECO:0000256" key="7">
    <source>
        <dbReference type="ARBA" id="ARBA00023288"/>
    </source>
</evidence>
<dbReference type="InParanoid" id="A0A4S2N0M4"/>
<proteinExistence type="predicted"/>
<keyword evidence="4 9" id="KW-0732">Signal</keyword>
<name>A0A4S2N0M4_9PEZI</name>
<dbReference type="PANTHER" id="PTHR34992:SF1">
    <property type="entry name" value="COPPER ACQUISITION FACTOR BIM1-LIKE DOMAIN-CONTAINING PROTEIN"/>
    <property type="match status" value="1"/>
</dbReference>
<feature type="chain" id="PRO_5020493156" description="Copper acquisition factor BIM1-like domain-containing protein" evidence="9">
    <location>
        <begin position="18"/>
        <end position="225"/>
    </location>
</feature>
<dbReference type="Pfam" id="PF20238">
    <property type="entry name" value="BIM1-like_dom"/>
    <property type="match status" value="1"/>
</dbReference>
<evidence type="ECO:0000259" key="10">
    <source>
        <dbReference type="Pfam" id="PF20238"/>
    </source>
</evidence>
<keyword evidence="7" id="KW-0449">Lipoprotein</keyword>
<keyword evidence="6" id="KW-0325">Glycoprotein</keyword>
<evidence type="ECO:0000256" key="3">
    <source>
        <dbReference type="ARBA" id="ARBA00022622"/>
    </source>
</evidence>
<organism evidence="11 12">
    <name type="scientific">Ascodesmis nigricans</name>
    <dbReference type="NCBI Taxonomy" id="341454"/>
    <lineage>
        <taxon>Eukaryota</taxon>
        <taxon>Fungi</taxon>
        <taxon>Dikarya</taxon>
        <taxon>Ascomycota</taxon>
        <taxon>Pezizomycotina</taxon>
        <taxon>Pezizomycetes</taxon>
        <taxon>Pezizales</taxon>
        <taxon>Ascodesmidaceae</taxon>
        <taxon>Ascodesmis</taxon>
    </lineage>
</organism>
<dbReference type="Proteomes" id="UP000298138">
    <property type="component" value="Unassembled WGS sequence"/>
</dbReference>
<reference evidence="11 12" key="1">
    <citation type="submission" date="2019-04" db="EMBL/GenBank/DDBJ databases">
        <title>Comparative genomics and transcriptomics to analyze fruiting body development in filamentous ascomycetes.</title>
        <authorList>
            <consortium name="DOE Joint Genome Institute"/>
            <person name="Lutkenhaus R."/>
            <person name="Traeger S."/>
            <person name="Breuer J."/>
            <person name="Kuo A."/>
            <person name="Lipzen A."/>
            <person name="Pangilinan J."/>
            <person name="Dilworth D."/>
            <person name="Sandor L."/>
            <person name="Poggeler S."/>
            <person name="Barry K."/>
            <person name="Grigoriev I.V."/>
            <person name="Nowrousian M."/>
        </authorList>
    </citation>
    <scope>NUCLEOTIDE SEQUENCE [LARGE SCALE GENOMIC DNA]</scope>
    <source>
        <strain evidence="11 12">CBS 389.68</strain>
    </source>
</reference>
<keyword evidence="3" id="KW-0336">GPI-anchor</keyword>
<comment type="subcellular location">
    <subcellularLocation>
        <location evidence="1">Cell membrane</location>
        <topology evidence="1">Lipid-anchor</topology>
        <topology evidence="1">GPI-anchor</topology>
    </subcellularLocation>
</comment>
<feature type="region of interest" description="Disordered" evidence="8">
    <location>
        <begin position="23"/>
        <end position="60"/>
    </location>
</feature>
<dbReference type="GO" id="GO:0005886">
    <property type="term" value="C:plasma membrane"/>
    <property type="evidence" value="ECO:0007669"/>
    <property type="project" value="UniProtKB-SubCell"/>
</dbReference>
<keyword evidence="5" id="KW-0472">Membrane</keyword>
<feature type="domain" description="Copper acquisition factor BIM1-like" evidence="10">
    <location>
        <begin position="17"/>
        <end position="158"/>
    </location>
</feature>
<protein>
    <recommendedName>
        <fullName evidence="10">Copper acquisition factor BIM1-like domain-containing protein</fullName>
    </recommendedName>
</protein>
<feature type="region of interest" description="Disordered" evidence="8">
    <location>
        <begin position="152"/>
        <end position="200"/>
    </location>
</feature>
<dbReference type="CDD" id="cd21176">
    <property type="entry name" value="LPMO_auxiliary-like"/>
    <property type="match status" value="1"/>
</dbReference>
<gene>
    <name evidence="11" type="ORF">EX30DRAFT_369719</name>
</gene>
<dbReference type="STRING" id="341454.A0A4S2N0M4"/>
<evidence type="ECO:0000256" key="2">
    <source>
        <dbReference type="ARBA" id="ARBA00022475"/>
    </source>
</evidence>
<evidence type="ECO:0000256" key="9">
    <source>
        <dbReference type="SAM" id="SignalP"/>
    </source>
</evidence>
<feature type="compositionally biased region" description="Polar residues" evidence="8">
    <location>
        <begin position="152"/>
        <end position="162"/>
    </location>
</feature>
<keyword evidence="12" id="KW-1185">Reference proteome</keyword>